<gene>
    <name evidence="3" type="ORF">G5I_03709</name>
</gene>
<name>F4WDQ1_ACREC</name>
<accession>F4WDQ1</accession>
<dbReference type="OrthoDB" id="7554092at2759"/>
<proteinExistence type="predicted"/>
<keyword evidence="1" id="KW-0175">Coiled coil</keyword>
<reference evidence="3" key="1">
    <citation type="submission" date="2011-02" db="EMBL/GenBank/DDBJ databases">
        <title>The genome of the leaf-cutting ant Acromyrmex echinatior suggests key adaptations to social evolution and fungus farming.</title>
        <authorList>
            <person name="Nygaard S."/>
            <person name="Zhang G."/>
        </authorList>
    </citation>
    <scope>NUCLEOTIDE SEQUENCE</scope>
</reference>
<dbReference type="STRING" id="103372.F4WDQ1"/>
<feature type="region of interest" description="Disordered" evidence="2">
    <location>
        <begin position="224"/>
        <end position="245"/>
    </location>
</feature>
<feature type="compositionally biased region" description="Basic and acidic residues" evidence="2">
    <location>
        <begin position="224"/>
        <end position="237"/>
    </location>
</feature>
<evidence type="ECO:0000313" key="4">
    <source>
        <dbReference type="Proteomes" id="UP000007755"/>
    </source>
</evidence>
<dbReference type="EMBL" id="GL888090">
    <property type="protein sequence ID" value="EGI67664.1"/>
    <property type="molecule type" value="Genomic_DNA"/>
</dbReference>
<sequence length="556" mass="61531">MDVNRVGSQSDSVSLGSTPVEVLRSSLGQEGFPQDLEERAHGLKKRRGLVECNLDDRLSSSQKTAVEEVTGFFPQMSPKSVVAEMLCVFDIADKAERRTQKMNGALRRQIKVDVNVAKIAMQRLVSDIAKCSEPSDEIRANNFALERQVIRLRRKMDMLRRERISLRDQDLATDDVTRKTGVGNLSPVYRPLLGRVRKRLDDVPPLLTRVDRSGRVIVDSSRIASDDRPDSRVDKPRTGTVRGGSGMAAADALRVDVPWFEGRVAPSCCEGILVLRSEDCGGFAKMCGDRGQIRNVVKLARGKISLKELNIVNTRIRKAQTGGLLIEIPGDDETGAKAETLLDRLKAVLAESDYKDKVNVMRPVRRAEADGRRSVCLPEHCGSLYLVFPMWRERRAAGCRLPPHYPVYASRGLAARHRAGAPECVPLNGRGQVPVNEDLHVDNVVGTSAGIDRGAPVLADEGTEIDTGDVAVSELNHVPDSDRWLASTNIPPSTAVTWQWSRSRVPCSPRWRGTRFAAVDWGIDVIVVSCYFSHSLCDVEFLRDLRELEVKLTGVK</sequence>
<dbReference type="AlphaFoldDB" id="F4WDQ1"/>
<dbReference type="InParanoid" id="F4WDQ1"/>
<evidence type="ECO:0000256" key="1">
    <source>
        <dbReference type="SAM" id="Coils"/>
    </source>
</evidence>
<evidence type="ECO:0000256" key="2">
    <source>
        <dbReference type="SAM" id="MobiDB-lite"/>
    </source>
</evidence>
<dbReference type="Proteomes" id="UP000007755">
    <property type="component" value="Unassembled WGS sequence"/>
</dbReference>
<protein>
    <submittedName>
        <fullName evidence="3">Uncharacterized protein</fullName>
    </submittedName>
</protein>
<evidence type="ECO:0000313" key="3">
    <source>
        <dbReference type="EMBL" id="EGI67664.1"/>
    </source>
</evidence>
<keyword evidence="4" id="KW-1185">Reference proteome</keyword>
<feature type="coiled-coil region" evidence="1">
    <location>
        <begin position="142"/>
        <end position="169"/>
    </location>
</feature>
<organism evidence="4">
    <name type="scientific">Acromyrmex echinatior</name>
    <name type="common">Panamanian leafcutter ant</name>
    <name type="synonym">Acromyrmex octospinosus echinatior</name>
    <dbReference type="NCBI Taxonomy" id="103372"/>
    <lineage>
        <taxon>Eukaryota</taxon>
        <taxon>Metazoa</taxon>
        <taxon>Ecdysozoa</taxon>
        <taxon>Arthropoda</taxon>
        <taxon>Hexapoda</taxon>
        <taxon>Insecta</taxon>
        <taxon>Pterygota</taxon>
        <taxon>Neoptera</taxon>
        <taxon>Endopterygota</taxon>
        <taxon>Hymenoptera</taxon>
        <taxon>Apocrita</taxon>
        <taxon>Aculeata</taxon>
        <taxon>Formicoidea</taxon>
        <taxon>Formicidae</taxon>
        <taxon>Myrmicinae</taxon>
        <taxon>Acromyrmex</taxon>
    </lineage>
</organism>